<evidence type="ECO:0000256" key="3">
    <source>
        <dbReference type="ARBA" id="ARBA00022679"/>
    </source>
</evidence>
<comment type="caution">
    <text evidence="16">The sequence shown here is derived from an EMBL/GenBank/DDBJ whole genome shotgun (WGS) entry which is preliminary data.</text>
</comment>
<dbReference type="Gene3D" id="3.40.1360.10">
    <property type="match status" value="1"/>
</dbReference>
<dbReference type="GO" id="GO:0003677">
    <property type="term" value="F:DNA binding"/>
    <property type="evidence" value="ECO:0007669"/>
    <property type="project" value="UniProtKB-KW"/>
</dbReference>
<keyword evidence="6 12" id="KW-0479">Metal-binding</keyword>
<dbReference type="SMART" id="SM00400">
    <property type="entry name" value="ZnF_CHCC"/>
    <property type="match status" value="1"/>
</dbReference>
<keyword evidence="5 12" id="KW-0235">DNA replication</keyword>
<gene>
    <name evidence="12" type="primary">dnaG</name>
    <name evidence="16" type="ORF">IAB00_05310</name>
</gene>
<dbReference type="InterPro" id="IPR037068">
    <property type="entry name" value="DNA_primase_core_N_sf"/>
</dbReference>
<keyword evidence="10 12" id="KW-0238">DNA-binding</keyword>
<evidence type="ECO:0000256" key="14">
    <source>
        <dbReference type="PIRSR" id="PIRSR002811-1"/>
    </source>
</evidence>
<dbReference type="Gene3D" id="1.10.860.10">
    <property type="entry name" value="DNAb Helicase, Chain A"/>
    <property type="match status" value="1"/>
</dbReference>
<accession>A0A9D1HKE2</accession>
<dbReference type="InterPro" id="IPR002694">
    <property type="entry name" value="Znf_CHC2"/>
</dbReference>
<sequence>MARMIPEEFVAEVNARLDVADVVSNYVSLKKQGRNLVGLCPFHNEKTPSFSVSPQKQIFYCFGCHKGGNALKFLMEIEGLSFPEAVEKAAGMVGLEMPREQATPEETAAMQKRRRYFNLMKAAATHYYRTMWSEAGRAAREYLVERALAPEVAQRFGLGLSDGWDGAAKALLAQGFEFAELEAAGLISRREASAGFFDKFHHRLIFPIYDYRGQVVAFGGRMMGDGQPKYLNSPETYYFHKSQNLYGLFQAASAIRKEDRVVLMEGYMDVLAAHQFGVTNAIASLGTAFTEDHIRLLRRYTTRVLLVYDGDSAGVNAADRAMDMLHLAGFDVRLLTLPDNLDPDEFLHKYGKIEWDKLADNQTVDFWQHKLNKALAEHDVSGVPGKVAAVQALKPYLNECTDAVEVESVVNLLARAVSVSPETIYTELRPKKYQEKPRPVSKPSYGDMREAPAEVSRTQANLLFFMLCNRDIFERTLSELGENFAESPALQELLHLVQNIKEKYDWRPASLFSYLNEGAAYQLLLRMVQADVDPAKMPELADGCIRAIKIERLQQQLGKLRSGLTAADPHQTAGLLREIAGLERQIRELRSF</sequence>
<dbReference type="PANTHER" id="PTHR30313">
    <property type="entry name" value="DNA PRIMASE"/>
    <property type="match status" value="1"/>
</dbReference>
<evidence type="ECO:0000256" key="10">
    <source>
        <dbReference type="ARBA" id="ARBA00023125"/>
    </source>
</evidence>
<evidence type="ECO:0000259" key="15">
    <source>
        <dbReference type="PROSITE" id="PS50880"/>
    </source>
</evidence>
<dbReference type="InterPro" id="IPR050219">
    <property type="entry name" value="DnaG_primase"/>
</dbReference>
<dbReference type="EC" id="2.7.7.101" evidence="12"/>
<dbReference type="Pfam" id="PF13155">
    <property type="entry name" value="Toprim_2"/>
    <property type="match status" value="1"/>
</dbReference>
<evidence type="ECO:0000256" key="8">
    <source>
        <dbReference type="ARBA" id="ARBA00022833"/>
    </source>
</evidence>
<comment type="domain">
    <text evidence="12">Contains an N-terminal zinc-binding domain, a central core domain that contains the primase activity, and a C-terminal DnaB-binding domain.</text>
</comment>
<keyword evidence="9" id="KW-0460">Magnesium</keyword>
<dbReference type="Gene3D" id="3.90.580.10">
    <property type="entry name" value="Zinc finger, CHC2-type domain"/>
    <property type="match status" value="1"/>
</dbReference>
<dbReference type="Pfam" id="PF08275">
    <property type="entry name" value="DNAG_N"/>
    <property type="match status" value="1"/>
</dbReference>
<dbReference type="Proteomes" id="UP000824124">
    <property type="component" value="Unassembled WGS sequence"/>
</dbReference>
<dbReference type="FunFam" id="3.90.580.10:FF:000001">
    <property type="entry name" value="DNA primase"/>
    <property type="match status" value="1"/>
</dbReference>
<evidence type="ECO:0000256" key="6">
    <source>
        <dbReference type="ARBA" id="ARBA00022723"/>
    </source>
</evidence>
<dbReference type="NCBIfam" id="TIGR01391">
    <property type="entry name" value="dnaG"/>
    <property type="match status" value="1"/>
</dbReference>
<dbReference type="GO" id="GO:1990077">
    <property type="term" value="C:primosome complex"/>
    <property type="evidence" value="ECO:0007669"/>
    <property type="project" value="UniProtKB-KW"/>
</dbReference>
<dbReference type="Pfam" id="PF10410">
    <property type="entry name" value="DnaB_bind"/>
    <property type="match status" value="1"/>
</dbReference>
<dbReference type="Pfam" id="PF01807">
    <property type="entry name" value="Zn_ribbon_DnaG"/>
    <property type="match status" value="1"/>
</dbReference>
<reference evidence="16" key="2">
    <citation type="journal article" date="2021" name="PeerJ">
        <title>Extensive microbial diversity within the chicken gut microbiome revealed by metagenomics and culture.</title>
        <authorList>
            <person name="Gilroy R."/>
            <person name="Ravi A."/>
            <person name="Getino M."/>
            <person name="Pursley I."/>
            <person name="Horton D.L."/>
            <person name="Alikhan N.F."/>
            <person name="Baker D."/>
            <person name="Gharbi K."/>
            <person name="Hall N."/>
            <person name="Watson M."/>
            <person name="Adriaenssens E.M."/>
            <person name="Foster-Nyarko E."/>
            <person name="Jarju S."/>
            <person name="Secka A."/>
            <person name="Antonio M."/>
            <person name="Oren A."/>
            <person name="Chaudhuri R.R."/>
            <person name="La Ragione R."/>
            <person name="Hildebrand F."/>
            <person name="Pallen M.J."/>
        </authorList>
    </citation>
    <scope>NUCLEOTIDE SEQUENCE</scope>
    <source>
        <strain evidence="16">2830</strain>
    </source>
</reference>
<keyword evidence="7 12" id="KW-0863">Zinc-finger</keyword>
<evidence type="ECO:0000313" key="17">
    <source>
        <dbReference type="Proteomes" id="UP000824124"/>
    </source>
</evidence>
<dbReference type="CDD" id="cd03364">
    <property type="entry name" value="TOPRIM_DnaG_primases"/>
    <property type="match status" value="1"/>
</dbReference>
<evidence type="ECO:0000256" key="13">
    <source>
        <dbReference type="PIRNR" id="PIRNR002811"/>
    </source>
</evidence>
<evidence type="ECO:0000313" key="16">
    <source>
        <dbReference type="EMBL" id="HIU10642.1"/>
    </source>
</evidence>
<dbReference type="InterPro" id="IPR013264">
    <property type="entry name" value="DNAG_N"/>
</dbReference>
<dbReference type="InterPro" id="IPR016136">
    <property type="entry name" value="DNA_helicase_N/primase_C"/>
</dbReference>
<dbReference type="GO" id="GO:0003899">
    <property type="term" value="F:DNA-directed RNA polymerase activity"/>
    <property type="evidence" value="ECO:0007669"/>
    <property type="project" value="UniProtKB-UniRule"/>
</dbReference>
<dbReference type="PIRSF" id="PIRSF002811">
    <property type="entry name" value="DnaG"/>
    <property type="match status" value="1"/>
</dbReference>
<dbReference type="InterPro" id="IPR019475">
    <property type="entry name" value="DNA_primase_DnaB-bd"/>
</dbReference>
<protein>
    <recommendedName>
        <fullName evidence="12 13">DNA primase</fullName>
        <ecNumber evidence="12">2.7.7.101</ecNumber>
    </recommendedName>
</protein>
<dbReference type="InterPro" id="IPR034151">
    <property type="entry name" value="TOPRIM_DnaG_bac"/>
</dbReference>
<dbReference type="HAMAP" id="MF_00974">
    <property type="entry name" value="DNA_primase_DnaG"/>
    <property type="match status" value="1"/>
</dbReference>
<dbReference type="SUPFAM" id="SSF56731">
    <property type="entry name" value="DNA primase core"/>
    <property type="match status" value="1"/>
</dbReference>
<keyword evidence="4 12" id="KW-0548">Nucleotidyltransferase</keyword>
<dbReference type="GO" id="GO:0006269">
    <property type="term" value="P:DNA replication, synthesis of primer"/>
    <property type="evidence" value="ECO:0007669"/>
    <property type="project" value="UniProtKB-UniRule"/>
</dbReference>
<keyword evidence="1 12" id="KW-0240">DNA-directed RNA polymerase</keyword>
<dbReference type="EMBL" id="DVMH01000027">
    <property type="protein sequence ID" value="HIU10642.1"/>
    <property type="molecule type" value="Genomic_DNA"/>
</dbReference>
<dbReference type="SUPFAM" id="SSF57783">
    <property type="entry name" value="Zinc beta-ribbon"/>
    <property type="match status" value="1"/>
</dbReference>
<dbReference type="InterPro" id="IPR006171">
    <property type="entry name" value="TOPRIM_dom"/>
</dbReference>
<evidence type="ECO:0000256" key="2">
    <source>
        <dbReference type="ARBA" id="ARBA00022515"/>
    </source>
</evidence>
<dbReference type="InterPro" id="IPR036977">
    <property type="entry name" value="DNA_primase_Znf_CHC2"/>
</dbReference>
<keyword evidence="2 12" id="KW-0639">Primosome</keyword>
<organism evidence="16 17">
    <name type="scientific">Candidatus Avidehalobacter gallistercoris</name>
    <dbReference type="NCBI Taxonomy" id="2840694"/>
    <lineage>
        <taxon>Bacteria</taxon>
        <taxon>Bacillati</taxon>
        <taxon>Bacillota</taxon>
        <taxon>Clostridia</taxon>
        <taxon>Eubacteriales</taxon>
        <taxon>Peptococcaceae</taxon>
        <taxon>Peptococcaceae incertae sedis</taxon>
        <taxon>Candidatus Avidehalobacter</taxon>
    </lineage>
</organism>
<comment type="subunit">
    <text evidence="12">Monomer. Interacts with DnaB.</text>
</comment>
<keyword evidence="3 12" id="KW-0808">Transferase</keyword>
<dbReference type="InterPro" id="IPR030846">
    <property type="entry name" value="DnaG_bac"/>
</dbReference>
<evidence type="ECO:0000256" key="1">
    <source>
        <dbReference type="ARBA" id="ARBA00022478"/>
    </source>
</evidence>
<dbReference type="FunFam" id="3.40.1360.10:FF:000002">
    <property type="entry name" value="DNA primase"/>
    <property type="match status" value="1"/>
</dbReference>
<evidence type="ECO:0000256" key="5">
    <source>
        <dbReference type="ARBA" id="ARBA00022705"/>
    </source>
</evidence>
<name>A0A9D1HKE2_9FIRM</name>
<evidence type="ECO:0000256" key="7">
    <source>
        <dbReference type="ARBA" id="ARBA00022771"/>
    </source>
</evidence>
<dbReference type="Gene3D" id="3.90.980.10">
    <property type="entry name" value="DNA primase, catalytic core, N-terminal domain"/>
    <property type="match status" value="1"/>
</dbReference>
<dbReference type="GO" id="GO:0005737">
    <property type="term" value="C:cytoplasm"/>
    <property type="evidence" value="ECO:0007669"/>
    <property type="project" value="TreeGrafter"/>
</dbReference>
<comment type="similarity">
    <text evidence="12 13">Belongs to the DnaG primase family.</text>
</comment>
<comment type="cofactor">
    <cofactor evidence="12 13 14">
        <name>Zn(2+)</name>
        <dbReference type="ChEBI" id="CHEBI:29105"/>
    </cofactor>
    <text evidence="12 13 14">Binds 1 zinc ion per monomer.</text>
</comment>
<feature type="zinc finger region" description="CHC2-type" evidence="12 14">
    <location>
        <begin position="40"/>
        <end position="64"/>
    </location>
</feature>
<dbReference type="SMART" id="SM00493">
    <property type="entry name" value="TOPRIM"/>
    <property type="match status" value="1"/>
</dbReference>
<dbReference type="PROSITE" id="PS50880">
    <property type="entry name" value="TOPRIM"/>
    <property type="match status" value="1"/>
</dbReference>
<dbReference type="GO" id="GO:0000428">
    <property type="term" value="C:DNA-directed RNA polymerase complex"/>
    <property type="evidence" value="ECO:0007669"/>
    <property type="project" value="UniProtKB-KW"/>
</dbReference>
<keyword evidence="8 12" id="KW-0862">Zinc</keyword>
<proteinExistence type="inferred from homology"/>
<dbReference type="AlphaFoldDB" id="A0A9D1HKE2"/>
<dbReference type="GO" id="GO:0008270">
    <property type="term" value="F:zinc ion binding"/>
    <property type="evidence" value="ECO:0007669"/>
    <property type="project" value="UniProtKB-UniRule"/>
</dbReference>
<keyword evidence="11 12" id="KW-0804">Transcription</keyword>
<evidence type="ECO:0000256" key="11">
    <source>
        <dbReference type="ARBA" id="ARBA00023163"/>
    </source>
</evidence>
<comment type="catalytic activity">
    <reaction evidence="12">
        <text>ssDNA + n NTP = ssDNA/pppN(pN)n-1 hybrid + (n-1) diphosphate.</text>
        <dbReference type="EC" id="2.7.7.101"/>
    </reaction>
</comment>
<feature type="domain" description="Toprim" evidence="15">
    <location>
        <begin position="259"/>
        <end position="340"/>
    </location>
</feature>
<reference evidence="16" key="1">
    <citation type="submission" date="2020-10" db="EMBL/GenBank/DDBJ databases">
        <authorList>
            <person name="Gilroy R."/>
        </authorList>
    </citation>
    <scope>NUCLEOTIDE SEQUENCE</scope>
    <source>
        <strain evidence="16">2830</strain>
    </source>
</reference>
<evidence type="ECO:0000256" key="12">
    <source>
        <dbReference type="HAMAP-Rule" id="MF_00974"/>
    </source>
</evidence>
<evidence type="ECO:0000256" key="9">
    <source>
        <dbReference type="ARBA" id="ARBA00022842"/>
    </source>
</evidence>
<dbReference type="InterPro" id="IPR006295">
    <property type="entry name" value="DNA_primase_DnaG"/>
</dbReference>
<dbReference type="PANTHER" id="PTHR30313:SF2">
    <property type="entry name" value="DNA PRIMASE"/>
    <property type="match status" value="1"/>
</dbReference>
<evidence type="ECO:0000256" key="4">
    <source>
        <dbReference type="ARBA" id="ARBA00022695"/>
    </source>
</evidence>
<comment type="function">
    <text evidence="12 13">RNA polymerase that catalyzes the synthesis of short RNA molecules used as primers for DNA polymerase during DNA replication.</text>
</comment>